<comment type="caution">
    <text evidence="1">The sequence shown here is derived from an EMBL/GenBank/DDBJ whole genome shotgun (WGS) entry which is preliminary data.</text>
</comment>
<sequence length="53" mass="6179">MKCDACREACACEAIRQWEQYGVLLQEAGEDVTDFFDALPDWYVKSHRLVRVI</sequence>
<dbReference type="AlphaFoldDB" id="A0A8J3V421"/>
<dbReference type="EMBL" id="BOOQ01000042">
    <property type="protein sequence ID" value="GII49530.1"/>
    <property type="molecule type" value="Genomic_DNA"/>
</dbReference>
<gene>
    <name evidence="1" type="ORF">Psi02_59540</name>
</gene>
<protein>
    <submittedName>
        <fullName evidence="1">Uncharacterized protein</fullName>
    </submittedName>
</protein>
<reference evidence="1" key="1">
    <citation type="submission" date="2021-01" db="EMBL/GenBank/DDBJ databases">
        <title>Whole genome shotgun sequence of Planotetraspora silvatica NBRC 100141.</title>
        <authorList>
            <person name="Komaki H."/>
            <person name="Tamura T."/>
        </authorList>
    </citation>
    <scope>NUCLEOTIDE SEQUENCE</scope>
    <source>
        <strain evidence="1">NBRC 100141</strain>
    </source>
</reference>
<keyword evidence="2" id="KW-1185">Reference proteome</keyword>
<evidence type="ECO:0000313" key="2">
    <source>
        <dbReference type="Proteomes" id="UP000644610"/>
    </source>
</evidence>
<organism evidence="1 2">
    <name type="scientific">Planotetraspora silvatica</name>
    <dbReference type="NCBI Taxonomy" id="234614"/>
    <lineage>
        <taxon>Bacteria</taxon>
        <taxon>Bacillati</taxon>
        <taxon>Actinomycetota</taxon>
        <taxon>Actinomycetes</taxon>
        <taxon>Streptosporangiales</taxon>
        <taxon>Streptosporangiaceae</taxon>
        <taxon>Planotetraspora</taxon>
    </lineage>
</organism>
<accession>A0A8J3V421</accession>
<name>A0A8J3V421_9ACTN</name>
<proteinExistence type="predicted"/>
<evidence type="ECO:0000313" key="1">
    <source>
        <dbReference type="EMBL" id="GII49530.1"/>
    </source>
</evidence>
<dbReference type="Proteomes" id="UP000644610">
    <property type="component" value="Unassembled WGS sequence"/>
</dbReference>